<feature type="transmembrane region" description="Helical" evidence="1">
    <location>
        <begin position="12"/>
        <end position="30"/>
    </location>
</feature>
<dbReference type="Proteomes" id="UP000008522">
    <property type="component" value="Chromosome"/>
</dbReference>
<accession>G0EL18</accession>
<dbReference type="EMBL" id="CP002874">
    <property type="protein sequence ID" value="AEM22674.1"/>
    <property type="molecule type" value="Genomic_DNA"/>
</dbReference>
<keyword evidence="1" id="KW-1133">Transmembrane helix</keyword>
<reference evidence="2 3" key="1">
    <citation type="journal article" date="2011" name="BMC Genomics">
        <title>Complete genome sequence of Brachyspira intermedia reveals unique genomic features in Brachyspira species and phage-mediated horizontal gene transfer.</title>
        <authorList>
            <person name="Hafstrom T."/>
            <person name="Jansson D.S."/>
            <person name="Segerman B."/>
        </authorList>
    </citation>
    <scope>NUCLEOTIDE SEQUENCE [LARGE SCALE GENOMIC DNA]</scope>
    <source>
        <strain evidence="3">ATCC 51140 / PWS/A</strain>
    </source>
</reference>
<organism evidence="2 3">
    <name type="scientific">Brachyspira intermedia (strain ATCC 51140 / PWS/A)</name>
    <name type="common">Serpulina intermedia</name>
    <dbReference type="NCBI Taxonomy" id="1045858"/>
    <lineage>
        <taxon>Bacteria</taxon>
        <taxon>Pseudomonadati</taxon>
        <taxon>Spirochaetota</taxon>
        <taxon>Spirochaetia</taxon>
        <taxon>Brachyspirales</taxon>
        <taxon>Brachyspiraceae</taxon>
        <taxon>Brachyspira</taxon>
    </lineage>
</organism>
<dbReference type="PATRIC" id="fig|1045858.4.peg.2061"/>
<dbReference type="HOGENOM" id="CLU_3096319_0_0_12"/>
<evidence type="ECO:0000313" key="3">
    <source>
        <dbReference type="Proteomes" id="UP000008522"/>
    </source>
</evidence>
<protein>
    <submittedName>
        <fullName evidence="2">Uncharacterized protein</fullName>
    </submittedName>
</protein>
<dbReference type="KEGG" id="bip:Bint_2058"/>
<name>G0EL18_BRAIP</name>
<keyword evidence="3" id="KW-1185">Reference proteome</keyword>
<proteinExistence type="predicted"/>
<gene>
    <name evidence="2" type="ordered locus">Bint_2058</name>
</gene>
<sequence length="51" mass="6240">MNIKGALMPPFLFNLFLIIIMIVNRIIMFYKNYMYIPKQLYFVKSKVIFLF</sequence>
<keyword evidence="1" id="KW-0472">Membrane</keyword>
<dbReference type="AlphaFoldDB" id="G0EL18"/>
<keyword evidence="1" id="KW-0812">Transmembrane</keyword>
<evidence type="ECO:0000313" key="2">
    <source>
        <dbReference type="EMBL" id="AEM22674.1"/>
    </source>
</evidence>
<evidence type="ECO:0000256" key="1">
    <source>
        <dbReference type="SAM" id="Phobius"/>
    </source>
</evidence>